<dbReference type="Proteomes" id="UP000011201">
    <property type="component" value="Unassembled WGS sequence"/>
</dbReference>
<accession>L8N1V3</accession>
<dbReference type="NCBIfam" id="TIGR00121">
    <property type="entry name" value="birA_ligase"/>
    <property type="match status" value="1"/>
</dbReference>
<dbReference type="InterPro" id="IPR004143">
    <property type="entry name" value="BPL_LPL_catalytic"/>
</dbReference>
<feature type="domain" description="BPL/LPL catalytic" evidence="2">
    <location>
        <begin position="1"/>
        <end position="186"/>
    </location>
</feature>
<dbReference type="PANTHER" id="PTHR12835">
    <property type="entry name" value="BIOTIN PROTEIN LIGASE"/>
    <property type="match status" value="1"/>
</dbReference>
<proteinExistence type="predicted"/>
<dbReference type="InterPro" id="IPR045864">
    <property type="entry name" value="aa-tRNA-synth_II/BPL/LPL"/>
</dbReference>
<reference evidence="3 4" key="1">
    <citation type="journal article" date="2013" name="Proc. Natl. Acad. Sci. U.S.A.">
        <title>Improving the coverage of the cyanobacterial phylum using diversity-driven genome sequencing.</title>
        <authorList>
            <person name="Shih P.M."/>
            <person name="Wu D."/>
            <person name="Latifi A."/>
            <person name="Axen S.D."/>
            <person name="Fewer D.P."/>
            <person name="Talla E."/>
            <person name="Calteau A."/>
            <person name="Cai F."/>
            <person name="Tandeau de Marsac N."/>
            <person name="Rippka R."/>
            <person name="Herdman M."/>
            <person name="Sivonen K."/>
            <person name="Coursin T."/>
            <person name="Laurent T."/>
            <person name="Goodwin L."/>
            <person name="Nolan M."/>
            <person name="Davenport K.W."/>
            <person name="Han C.S."/>
            <person name="Rubin E.M."/>
            <person name="Eisen J.A."/>
            <person name="Woyke T."/>
            <person name="Gugger M."/>
            <person name="Kerfeld C.A."/>
        </authorList>
    </citation>
    <scope>NUCLEOTIDE SEQUENCE [LARGE SCALE GENOMIC DNA]</scope>
    <source>
        <strain evidence="3 4">PCC 7429</strain>
    </source>
</reference>
<keyword evidence="4" id="KW-1185">Reference proteome</keyword>
<dbReference type="AlphaFoldDB" id="L8N1V3"/>
<evidence type="ECO:0000313" key="3">
    <source>
        <dbReference type="EMBL" id="ELS32223.1"/>
    </source>
</evidence>
<name>L8N1V3_9CYAN</name>
<dbReference type="CDD" id="cd16442">
    <property type="entry name" value="BPL"/>
    <property type="match status" value="1"/>
</dbReference>
<evidence type="ECO:0000313" key="4">
    <source>
        <dbReference type="Proteomes" id="UP000011201"/>
    </source>
</evidence>
<evidence type="ECO:0000256" key="1">
    <source>
        <dbReference type="ARBA" id="ARBA00022598"/>
    </source>
</evidence>
<gene>
    <name evidence="3" type="ORF">Pse7429DRAFT_3553</name>
</gene>
<dbReference type="PANTHER" id="PTHR12835:SF5">
    <property type="entry name" value="BIOTIN--PROTEIN LIGASE"/>
    <property type="match status" value="1"/>
</dbReference>
<dbReference type="GO" id="GO:0005737">
    <property type="term" value="C:cytoplasm"/>
    <property type="evidence" value="ECO:0007669"/>
    <property type="project" value="TreeGrafter"/>
</dbReference>
<dbReference type="Pfam" id="PF03099">
    <property type="entry name" value="BPL_LplA_LipB"/>
    <property type="match status" value="1"/>
</dbReference>
<dbReference type="SUPFAM" id="SSF55681">
    <property type="entry name" value="Class II aaRS and biotin synthetases"/>
    <property type="match status" value="1"/>
</dbReference>
<dbReference type="PATRIC" id="fig|927668.3.peg.3005"/>
<dbReference type="Gene3D" id="3.30.930.10">
    <property type="entry name" value="Bira Bifunctional Protein, Domain 2"/>
    <property type="match status" value="1"/>
</dbReference>
<sequence length="251" mass="28039">MLSFEWILLCEYFVNFTVINYEELDSTNNEAWRLIDRLEVASQTAIIAKRQTKGRGQRGNQWQSDLGGLFMSVILQPNLAASQANQITLWSAWGIAKALNATGANVRLKWLNDLLIDRRKLGGILTETRIEAGKILYAVVGIGINWTNQVPEGAIALGELPTTLSSMDELIEVVLAGLELGQIRSEHEGMVGILAEYLQMLERKNVHQTVDGQELQGEIIDIRPTGELVVRWEGNSQNAIYQPQNFSVGYQ</sequence>
<evidence type="ECO:0000259" key="2">
    <source>
        <dbReference type="PROSITE" id="PS51733"/>
    </source>
</evidence>
<dbReference type="GO" id="GO:0004077">
    <property type="term" value="F:biotin--[biotin carboxyl-carrier protein] ligase activity"/>
    <property type="evidence" value="ECO:0007669"/>
    <property type="project" value="InterPro"/>
</dbReference>
<dbReference type="InterPro" id="IPR004408">
    <property type="entry name" value="Biotin_CoA_COase_ligase"/>
</dbReference>
<organism evidence="3 4">
    <name type="scientific">Pseudanabaena biceps PCC 7429</name>
    <dbReference type="NCBI Taxonomy" id="927668"/>
    <lineage>
        <taxon>Bacteria</taxon>
        <taxon>Bacillati</taxon>
        <taxon>Cyanobacteriota</taxon>
        <taxon>Cyanophyceae</taxon>
        <taxon>Pseudanabaenales</taxon>
        <taxon>Pseudanabaenaceae</taxon>
        <taxon>Pseudanabaena</taxon>
    </lineage>
</organism>
<dbReference type="EMBL" id="ALWB01000107">
    <property type="protein sequence ID" value="ELS32223.1"/>
    <property type="molecule type" value="Genomic_DNA"/>
</dbReference>
<dbReference type="PROSITE" id="PS51733">
    <property type="entry name" value="BPL_LPL_CATALYTIC"/>
    <property type="match status" value="1"/>
</dbReference>
<keyword evidence="1 3" id="KW-0436">Ligase</keyword>
<comment type="caution">
    <text evidence="3">The sequence shown here is derived from an EMBL/GenBank/DDBJ whole genome shotgun (WGS) entry which is preliminary data.</text>
</comment>
<protein>
    <submittedName>
        <fullName evidence="3">Biotin/acetyl-CoA-carboxylase ligase</fullName>
    </submittedName>
</protein>